<feature type="compositionally biased region" description="Basic and acidic residues" evidence="1">
    <location>
        <begin position="136"/>
        <end position="170"/>
    </location>
</feature>
<protein>
    <submittedName>
        <fullName evidence="2">Uncharacterized protein</fullName>
    </submittedName>
</protein>
<dbReference type="InterPro" id="IPR043833">
    <property type="entry name" value="DUF5810"/>
</dbReference>
<sequence>MGYACPVCDEHVPDAEHLADHLAFAAVTGDETHESWLDGHAPGWEEGGTDDLAPRVTEYAEEIEFEVDTHPVEGHSHEHGGRGGTDGGAGAGVGSLDTEAQHIVEEAVEMTREMQRDADGTEASRDERTETSGSREQGDDQRESPNERARADATREQRDADGTEASRDERTDESEDETE</sequence>
<dbReference type="Pfam" id="PF19126">
    <property type="entry name" value="DUF5810"/>
    <property type="match status" value="1"/>
</dbReference>
<comment type="caution">
    <text evidence="2">The sequence shown here is derived from an EMBL/GenBank/DDBJ whole genome shotgun (WGS) entry which is preliminary data.</text>
</comment>
<dbReference type="Proteomes" id="UP000016986">
    <property type="component" value="Unassembled WGS sequence"/>
</dbReference>
<gene>
    <name evidence="2" type="ORF">MBEHAL_0080</name>
</gene>
<dbReference type="RefSeq" id="WP_020220753.1">
    <property type="nucleotide sequence ID" value="NZ_BANO01000010.1"/>
</dbReference>
<organism evidence="2 3">
    <name type="scientific">Halarchaeum acidiphilum MH1-52-1</name>
    <dbReference type="NCBI Taxonomy" id="1261545"/>
    <lineage>
        <taxon>Archaea</taxon>
        <taxon>Methanobacteriati</taxon>
        <taxon>Methanobacteriota</taxon>
        <taxon>Stenosarchaea group</taxon>
        <taxon>Halobacteria</taxon>
        <taxon>Halobacteriales</taxon>
        <taxon>Halobacteriaceae</taxon>
    </lineage>
</organism>
<reference evidence="2 3" key="1">
    <citation type="submission" date="2013-09" db="EMBL/GenBank/DDBJ databases">
        <title>Whole genome sequencing of Halarchaeum acidiphilum strain MH1-52-1.</title>
        <authorList>
            <person name="Shimane Y."/>
            <person name="Minegishi H."/>
            <person name="Nishi S."/>
            <person name="Echigo A."/>
            <person name="Shuto A."/>
            <person name="Konishi M."/>
            <person name="Ito T."/>
            <person name="Ohkuma M."/>
            <person name="Ohta Y."/>
            <person name="Nagano Y."/>
            <person name="Tsubouchi T."/>
            <person name="Mori K."/>
            <person name="Usui K."/>
            <person name="Kamekura M."/>
            <person name="Usami R."/>
            <person name="Takaki Y."/>
            <person name="Hatada Y."/>
        </authorList>
    </citation>
    <scope>NUCLEOTIDE SEQUENCE [LARGE SCALE GENOMIC DNA]</scope>
    <source>
        <strain evidence="2 3">JCM 16109</strain>
    </source>
</reference>
<name>U2YQU7_9EURY</name>
<evidence type="ECO:0000313" key="2">
    <source>
        <dbReference type="EMBL" id="GAD51320.1"/>
    </source>
</evidence>
<evidence type="ECO:0000313" key="3">
    <source>
        <dbReference type="Proteomes" id="UP000016986"/>
    </source>
</evidence>
<keyword evidence="3" id="KW-1185">Reference proteome</keyword>
<accession>U2YQU7</accession>
<dbReference type="EMBL" id="BATA01000001">
    <property type="protein sequence ID" value="GAD51320.1"/>
    <property type="molecule type" value="Genomic_DNA"/>
</dbReference>
<feature type="compositionally biased region" description="Basic and acidic residues" evidence="1">
    <location>
        <begin position="71"/>
        <end position="81"/>
    </location>
</feature>
<proteinExistence type="predicted"/>
<dbReference type="eggNOG" id="arCOG04696">
    <property type="taxonomic scope" value="Archaea"/>
</dbReference>
<feature type="compositionally biased region" description="Basic and acidic residues" evidence="1">
    <location>
        <begin position="99"/>
        <end position="130"/>
    </location>
</feature>
<feature type="region of interest" description="Disordered" evidence="1">
    <location>
        <begin position="71"/>
        <end position="179"/>
    </location>
</feature>
<evidence type="ECO:0000256" key="1">
    <source>
        <dbReference type="SAM" id="MobiDB-lite"/>
    </source>
</evidence>
<dbReference type="AlphaFoldDB" id="U2YQU7"/>
<feature type="compositionally biased region" description="Gly residues" evidence="1">
    <location>
        <begin position="82"/>
        <end position="93"/>
    </location>
</feature>